<comment type="similarity">
    <text evidence="1">Belongs to the TPPP family.</text>
</comment>
<evidence type="ECO:0000313" key="2">
    <source>
        <dbReference type="EMBL" id="KAG8191690.1"/>
    </source>
</evidence>
<evidence type="ECO:0000256" key="1">
    <source>
        <dbReference type="ARBA" id="ARBA00010994"/>
    </source>
</evidence>
<sequence length="112" mass="12391">MSGCSICGMYEPEGLQEIFDLYSTSGILGFGSGLTKENFKKWMEAAGLTDGQTGCSERDLDEAFEEAVGGKKTLDFRGFKEILIKNLCTKKREPKEYFDKLVGAMAPTDLKK</sequence>
<dbReference type="SUPFAM" id="SSF47473">
    <property type="entry name" value="EF-hand"/>
    <property type="match status" value="1"/>
</dbReference>
<dbReference type="GO" id="GO:0015631">
    <property type="term" value="F:tubulin binding"/>
    <property type="evidence" value="ECO:0007669"/>
    <property type="project" value="InterPro"/>
</dbReference>
<protein>
    <submittedName>
        <fullName evidence="2">Uncharacterized protein</fullName>
    </submittedName>
</protein>
<proteinExistence type="inferred from homology"/>
<reference evidence="2 3" key="1">
    <citation type="journal article" date="2022" name="Nat. Ecol. Evol.">
        <title>A masculinizing supergene underlies an exaggerated male reproductive morph in a spider.</title>
        <authorList>
            <person name="Hendrickx F."/>
            <person name="De Corte Z."/>
            <person name="Sonet G."/>
            <person name="Van Belleghem S.M."/>
            <person name="Kostlbacher S."/>
            <person name="Vangestel C."/>
        </authorList>
    </citation>
    <scope>NUCLEOTIDE SEQUENCE [LARGE SCALE GENOMIC DNA]</scope>
    <source>
        <strain evidence="2">W744_W776</strain>
    </source>
</reference>
<dbReference type="Pfam" id="PF05517">
    <property type="entry name" value="p25-alpha"/>
    <property type="match status" value="1"/>
</dbReference>
<gene>
    <name evidence="2" type="ORF">JTE90_016477</name>
</gene>
<organism evidence="2 3">
    <name type="scientific">Oedothorax gibbosus</name>
    <dbReference type="NCBI Taxonomy" id="931172"/>
    <lineage>
        <taxon>Eukaryota</taxon>
        <taxon>Metazoa</taxon>
        <taxon>Ecdysozoa</taxon>
        <taxon>Arthropoda</taxon>
        <taxon>Chelicerata</taxon>
        <taxon>Arachnida</taxon>
        <taxon>Araneae</taxon>
        <taxon>Araneomorphae</taxon>
        <taxon>Entelegynae</taxon>
        <taxon>Araneoidea</taxon>
        <taxon>Linyphiidae</taxon>
        <taxon>Erigoninae</taxon>
        <taxon>Oedothorax</taxon>
    </lineage>
</organism>
<dbReference type="InterPro" id="IPR008907">
    <property type="entry name" value="TPP/p25"/>
</dbReference>
<name>A0AAV6V701_9ARAC</name>
<dbReference type="InterPro" id="IPR011992">
    <property type="entry name" value="EF-hand-dom_pair"/>
</dbReference>
<dbReference type="Proteomes" id="UP000827092">
    <property type="component" value="Unassembled WGS sequence"/>
</dbReference>
<dbReference type="AlphaFoldDB" id="A0AAV6V701"/>
<accession>A0AAV6V701</accession>
<dbReference type="GO" id="GO:0046785">
    <property type="term" value="P:microtubule polymerization"/>
    <property type="evidence" value="ECO:0007669"/>
    <property type="project" value="InterPro"/>
</dbReference>
<keyword evidence="3" id="KW-1185">Reference proteome</keyword>
<comment type="caution">
    <text evidence="2">The sequence shown here is derived from an EMBL/GenBank/DDBJ whole genome shotgun (WGS) entry which is preliminary data.</text>
</comment>
<evidence type="ECO:0000313" key="3">
    <source>
        <dbReference type="Proteomes" id="UP000827092"/>
    </source>
</evidence>
<dbReference type="Gene3D" id="1.10.238.10">
    <property type="entry name" value="EF-hand"/>
    <property type="match status" value="1"/>
</dbReference>
<dbReference type="EMBL" id="JAFNEN010000154">
    <property type="protein sequence ID" value="KAG8191690.1"/>
    <property type="molecule type" value="Genomic_DNA"/>
</dbReference>